<sequence length="77" mass="8489">MSEFQNTKLVGNPEVVKMLGMGSVSGLNKLRVRDKTFPEPIKTSASRGARVRFDLAEVEAWIAAKKLERGATRRDAA</sequence>
<protein>
    <recommendedName>
        <fullName evidence="3">AlpA family phage regulatory protein</fullName>
    </recommendedName>
</protein>
<name>A0AAD0LWK2_PSEAV</name>
<gene>
    <name evidence="1" type="ORF">PLA107_005580</name>
</gene>
<dbReference type="AlphaFoldDB" id="A0AAD0LWK2"/>
<accession>A0AAD0LWK2</accession>
<dbReference type="RefSeq" id="WP_005745586.1">
    <property type="nucleotide sequence ID" value="NZ_CP031225.1"/>
</dbReference>
<organism evidence="1 2">
    <name type="scientific">Pseudomonas amygdali pv. lachrymans str. M301315</name>
    <dbReference type="NCBI Taxonomy" id="629260"/>
    <lineage>
        <taxon>Bacteria</taxon>
        <taxon>Pseudomonadati</taxon>
        <taxon>Pseudomonadota</taxon>
        <taxon>Gammaproteobacteria</taxon>
        <taxon>Pseudomonadales</taxon>
        <taxon>Pseudomonadaceae</taxon>
        <taxon>Pseudomonas</taxon>
        <taxon>Pseudomonas amygdali</taxon>
    </lineage>
</organism>
<dbReference type="EMBL" id="CP031225">
    <property type="protein sequence ID" value="AXH54861.1"/>
    <property type="molecule type" value="Genomic_DNA"/>
</dbReference>
<dbReference type="Proteomes" id="UP000006426">
    <property type="component" value="Chromosome"/>
</dbReference>
<evidence type="ECO:0000313" key="2">
    <source>
        <dbReference type="Proteomes" id="UP000006426"/>
    </source>
</evidence>
<evidence type="ECO:0000313" key="1">
    <source>
        <dbReference type="EMBL" id="AXH54861.1"/>
    </source>
</evidence>
<reference evidence="1 2" key="1">
    <citation type="journal article" date="2011" name="PLoS Pathog.">
        <title>Dynamic evolution of pathogenicity revealed by sequencing and comparative genomics of 19 Pseudomonas syringae isolates.</title>
        <authorList>
            <person name="Baltrus D.A."/>
            <person name="Nishimura M.T."/>
            <person name="Romanchuk A."/>
            <person name="Chang J.H."/>
            <person name="Mukhtar M.S."/>
            <person name="Cherkis K."/>
            <person name="Roach J."/>
            <person name="Grant S.R."/>
            <person name="Jones C.D."/>
            <person name="Dangl J.L."/>
        </authorList>
    </citation>
    <scope>NUCLEOTIDE SEQUENCE [LARGE SCALE GENOMIC DNA]</scope>
    <source>
        <strain evidence="1 2">M301315</strain>
    </source>
</reference>
<dbReference type="GeneID" id="64467338"/>
<evidence type="ECO:0008006" key="3">
    <source>
        <dbReference type="Google" id="ProtNLM"/>
    </source>
</evidence>
<proteinExistence type="predicted"/>